<proteinExistence type="predicted"/>
<name>A0A0E9Q990_ANGAN</name>
<reference evidence="1" key="1">
    <citation type="submission" date="2014-11" db="EMBL/GenBank/DDBJ databases">
        <authorList>
            <person name="Amaro Gonzalez C."/>
        </authorList>
    </citation>
    <scope>NUCLEOTIDE SEQUENCE</scope>
</reference>
<organism evidence="1">
    <name type="scientific">Anguilla anguilla</name>
    <name type="common">European freshwater eel</name>
    <name type="synonym">Muraena anguilla</name>
    <dbReference type="NCBI Taxonomy" id="7936"/>
    <lineage>
        <taxon>Eukaryota</taxon>
        <taxon>Metazoa</taxon>
        <taxon>Chordata</taxon>
        <taxon>Craniata</taxon>
        <taxon>Vertebrata</taxon>
        <taxon>Euteleostomi</taxon>
        <taxon>Actinopterygii</taxon>
        <taxon>Neopterygii</taxon>
        <taxon>Teleostei</taxon>
        <taxon>Anguilliformes</taxon>
        <taxon>Anguillidae</taxon>
        <taxon>Anguilla</taxon>
    </lineage>
</organism>
<sequence>MSTRYFTFYDGTSFLTPGIVKYTIRPCNKTHLKGNIHFKDFCHGFIKC</sequence>
<evidence type="ECO:0000313" key="1">
    <source>
        <dbReference type="EMBL" id="JAH12693.1"/>
    </source>
</evidence>
<reference evidence="1" key="2">
    <citation type="journal article" date="2015" name="Fish Shellfish Immunol.">
        <title>Early steps in the European eel (Anguilla anguilla)-Vibrio vulnificus interaction in the gills: Role of the RtxA13 toxin.</title>
        <authorList>
            <person name="Callol A."/>
            <person name="Pajuelo D."/>
            <person name="Ebbesson L."/>
            <person name="Teles M."/>
            <person name="MacKenzie S."/>
            <person name="Amaro C."/>
        </authorList>
    </citation>
    <scope>NUCLEOTIDE SEQUENCE</scope>
</reference>
<protein>
    <submittedName>
        <fullName evidence="1">Uncharacterized protein</fullName>
    </submittedName>
</protein>
<dbReference type="EMBL" id="GBXM01095884">
    <property type="protein sequence ID" value="JAH12693.1"/>
    <property type="molecule type" value="Transcribed_RNA"/>
</dbReference>
<dbReference type="AlphaFoldDB" id="A0A0E9Q990"/>
<accession>A0A0E9Q990</accession>